<evidence type="ECO:0000313" key="2">
    <source>
        <dbReference type="EMBL" id="VDO97074.1"/>
    </source>
</evidence>
<dbReference type="OrthoDB" id="255819at2759"/>
<dbReference type="SUPFAM" id="SSF55331">
    <property type="entry name" value="Tautomerase/MIF"/>
    <property type="match status" value="1"/>
</dbReference>
<dbReference type="InterPro" id="IPR014347">
    <property type="entry name" value="Tautomerase/MIF_sf"/>
</dbReference>
<accession>A0A183FYG9</accession>
<dbReference type="Pfam" id="PF01187">
    <property type="entry name" value="MIF"/>
    <property type="match status" value="1"/>
</dbReference>
<name>A0A183FYG9_HELPZ</name>
<organism evidence="3 4">
    <name type="scientific">Heligmosomoides polygyrus</name>
    <name type="common">Parasitic roundworm</name>
    <dbReference type="NCBI Taxonomy" id="6339"/>
    <lineage>
        <taxon>Eukaryota</taxon>
        <taxon>Metazoa</taxon>
        <taxon>Ecdysozoa</taxon>
        <taxon>Nematoda</taxon>
        <taxon>Chromadorea</taxon>
        <taxon>Rhabditida</taxon>
        <taxon>Rhabditina</taxon>
        <taxon>Rhabditomorpha</taxon>
        <taxon>Strongyloidea</taxon>
        <taxon>Heligmosomidae</taxon>
        <taxon>Heligmosomoides</taxon>
    </lineage>
</organism>
<proteinExistence type="inferred from homology"/>
<dbReference type="GO" id="GO:0005125">
    <property type="term" value="F:cytokine activity"/>
    <property type="evidence" value="ECO:0007669"/>
    <property type="project" value="TreeGrafter"/>
</dbReference>
<dbReference type="WBParaSite" id="HPBE_0001369001-mRNA-1">
    <property type="protein sequence ID" value="HPBE_0001369001-mRNA-1"/>
    <property type="gene ID" value="HPBE_0001369001"/>
</dbReference>
<dbReference type="EMBL" id="UZAH01028028">
    <property type="protein sequence ID" value="VDO97074.1"/>
    <property type="molecule type" value="Genomic_DNA"/>
</dbReference>
<dbReference type="InterPro" id="IPR001398">
    <property type="entry name" value="Macrophage_inhib_fac"/>
</dbReference>
<dbReference type="PANTHER" id="PTHR11954">
    <property type="entry name" value="D-DOPACHROME DECARBOXYLASE"/>
    <property type="match status" value="1"/>
</dbReference>
<reference evidence="2 3" key="1">
    <citation type="submission" date="2018-11" db="EMBL/GenBank/DDBJ databases">
        <authorList>
            <consortium name="Pathogen Informatics"/>
        </authorList>
    </citation>
    <scope>NUCLEOTIDE SEQUENCE [LARGE SCALE GENOMIC DNA]</scope>
</reference>
<dbReference type="AlphaFoldDB" id="A0A183FYG9"/>
<reference evidence="4" key="2">
    <citation type="submission" date="2019-09" db="UniProtKB">
        <authorList>
            <consortium name="WormBaseParasite"/>
        </authorList>
    </citation>
    <scope>IDENTIFICATION</scope>
</reference>
<evidence type="ECO:0000256" key="1">
    <source>
        <dbReference type="ARBA" id="ARBA00005851"/>
    </source>
</evidence>
<comment type="similarity">
    <text evidence="1">Belongs to the MIF family.</text>
</comment>
<evidence type="ECO:0000313" key="4">
    <source>
        <dbReference type="WBParaSite" id="HPBE_0001369001-mRNA-1"/>
    </source>
</evidence>
<keyword evidence="3" id="KW-1185">Reference proteome</keyword>
<dbReference type="PANTHER" id="PTHR11954:SF37">
    <property type="entry name" value="MIF-LIKE PROTEIN MIF-2"/>
    <property type="match status" value="1"/>
</dbReference>
<dbReference type="GO" id="GO:0005615">
    <property type="term" value="C:extracellular space"/>
    <property type="evidence" value="ECO:0007669"/>
    <property type="project" value="TreeGrafter"/>
</dbReference>
<gene>
    <name evidence="2" type="ORF">HPBE_LOCUS13691</name>
</gene>
<evidence type="ECO:0000313" key="3">
    <source>
        <dbReference type="Proteomes" id="UP000050761"/>
    </source>
</evidence>
<dbReference type="Gene3D" id="3.30.429.10">
    <property type="entry name" value="Macrophage Migration Inhibitory Factor"/>
    <property type="match status" value="1"/>
</dbReference>
<protein>
    <submittedName>
        <fullName evidence="4">Macrophage migration inhibitory factor</fullName>
    </submittedName>
</protein>
<sequence>MPMVKVATNIPDKDVPANFEERLTDVLAESMSKPRSRIAIEVFAGARILHGGVRNPVAIIKIESIGSMTPEDNIRHTQKVTQLCQQALNLPKEKVVISFFDLSPTNVGFGGTTVAAATV</sequence>
<accession>A0A3P8AMZ1</accession>
<dbReference type="Proteomes" id="UP000050761">
    <property type="component" value="Unassembled WGS sequence"/>
</dbReference>
<dbReference type="GO" id="GO:0050178">
    <property type="term" value="F:phenylpyruvate tautomerase activity"/>
    <property type="evidence" value="ECO:0007669"/>
    <property type="project" value="TreeGrafter"/>
</dbReference>